<name>A0A285MZQ4_9FLAO</name>
<dbReference type="AlphaFoldDB" id="A0A285MZQ4"/>
<dbReference type="EMBL" id="OBEH01000004">
    <property type="protein sequence ID" value="SNZ00981.1"/>
    <property type="molecule type" value="Genomic_DNA"/>
</dbReference>
<reference evidence="3" key="1">
    <citation type="submission" date="2017-09" db="EMBL/GenBank/DDBJ databases">
        <authorList>
            <person name="Varghese N."/>
            <person name="Submissions S."/>
        </authorList>
    </citation>
    <scope>NUCLEOTIDE SEQUENCE [LARGE SCALE GENOMIC DNA]</scope>
    <source>
        <strain evidence="3">DSM 25885</strain>
    </source>
</reference>
<protein>
    <submittedName>
        <fullName evidence="2">N-acetylglutamate synthase, GNAT family</fullName>
    </submittedName>
</protein>
<dbReference type="InterPro" id="IPR016181">
    <property type="entry name" value="Acyl_CoA_acyltransferase"/>
</dbReference>
<dbReference type="SUPFAM" id="SSF55729">
    <property type="entry name" value="Acyl-CoA N-acyltransferases (Nat)"/>
    <property type="match status" value="1"/>
</dbReference>
<accession>A0A285MZQ4</accession>
<evidence type="ECO:0000259" key="1">
    <source>
        <dbReference type="PROSITE" id="PS51186"/>
    </source>
</evidence>
<dbReference type="PROSITE" id="PS51186">
    <property type="entry name" value="GNAT"/>
    <property type="match status" value="1"/>
</dbReference>
<sequence>MIIESDEKKDFDTIYEIINDASIAYKGIIPDDRWKEPYMSKEELETQINEGVEFWNYKENNKIIGVMGIQFKAEVTLIRHAYVRTSARQKGIGGKLLNHLINKAETPILIGTWADASWAISFYKKYDFRILSNEEKNKLLKTYWSIPERQVQTSIVLANKDWESN</sequence>
<dbReference type="CDD" id="cd04301">
    <property type="entry name" value="NAT_SF"/>
    <property type="match status" value="1"/>
</dbReference>
<organism evidence="2 3">
    <name type="scientific">Flagellimonas pacifica</name>
    <dbReference type="NCBI Taxonomy" id="1247520"/>
    <lineage>
        <taxon>Bacteria</taxon>
        <taxon>Pseudomonadati</taxon>
        <taxon>Bacteroidota</taxon>
        <taxon>Flavobacteriia</taxon>
        <taxon>Flavobacteriales</taxon>
        <taxon>Flavobacteriaceae</taxon>
        <taxon>Flagellimonas</taxon>
    </lineage>
</organism>
<keyword evidence="3" id="KW-1185">Reference proteome</keyword>
<dbReference type="GO" id="GO:0016747">
    <property type="term" value="F:acyltransferase activity, transferring groups other than amino-acyl groups"/>
    <property type="evidence" value="ECO:0007669"/>
    <property type="project" value="InterPro"/>
</dbReference>
<dbReference type="InterPro" id="IPR000182">
    <property type="entry name" value="GNAT_dom"/>
</dbReference>
<evidence type="ECO:0000313" key="2">
    <source>
        <dbReference type="EMBL" id="SNZ00981.1"/>
    </source>
</evidence>
<feature type="domain" description="N-acetyltransferase" evidence="1">
    <location>
        <begin position="1"/>
        <end position="149"/>
    </location>
</feature>
<dbReference type="Pfam" id="PF13673">
    <property type="entry name" value="Acetyltransf_10"/>
    <property type="match status" value="1"/>
</dbReference>
<dbReference type="RefSeq" id="WP_097046433.1">
    <property type="nucleotide sequence ID" value="NZ_OBEH01000004.1"/>
</dbReference>
<proteinExistence type="predicted"/>
<dbReference type="Proteomes" id="UP000219048">
    <property type="component" value="Unassembled WGS sequence"/>
</dbReference>
<dbReference type="OrthoDB" id="1178186at2"/>
<gene>
    <name evidence="2" type="ORF">SAMN06265377_2811</name>
</gene>
<dbReference type="Gene3D" id="3.40.630.30">
    <property type="match status" value="1"/>
</dbReference>
<evidence type="ECO:0000313" key="3">
    <source>
        <dbReference type="Proteomes" id="UP000219048"/>
    </source>
</evidence>